<dbReference type="InterPro" id="IPR028250">
    <property type="entry name" value="DsbDN"/>
</dbReference>
<dbReference type="RefSeq" id="WP_166401357.1">
    <property type="nucleotide sequence ID" value="NZ_JAANHS010000001.1"/>
</dbReference>
<accession>A0ABX0G2X7</accession>
<comment type="caution">
    <text evidence="3">The sequence shown here is derived from an EMBL/GenBank/DDBJ whole genome shotgun (WGS) entry which is preliminary data.</text>
</comment>
<dbReference type="EMBL" id="JAANHS010000001">
    <property type="protein sequence ID" value="NHB75307.1"/>
    <property type="molecule type" value="Genomic_DNA"/>
</dbReference>
<evidence type="ECO:0000256" key="1">
    <source>
        <dbReference type="SAM" id="SignalP"/>
    </source>
</evidence>
<dbReference type="Proteomes" id="UP001515660">
    <property type="component" value="Unassembled WGS sequence"/>
</dbReference>
<feature type="domain" description="Thiol:disulfide interchange protein DsbD N-terminal" evidence="2">
    <location>
        <begin position="33"/>
        <end position="138"/>
    </location>
</feature>
<keyword evidence="4" id="KW-1185">Reference proteome</keyword>
<dbReference type="Pfam" id="PF11412">
    <property type="entry name" value="DsbD_N"/>
    <property type="match status" value="1"/>
</dbReference>
<keyword evidence="1" id="KW-0732">Signal</keyword>
<organism evidence="3 4">
    <name type="scientific">Rhodobacter calidifons</name>
    <dbReference type="NCBI Taxonomy" id="2715277"/>
    <lineage>
        <taxon>Bacteria</taxon>
        <taxon>Pseudomonadati</taxon>
        <taxon>Pseudomonadota</taxon>
        <taxon>Alphaproteobacteria</taxon>
        <taxon>Rhodobacterales</taxon>
        <taxon>Rhodobacter group</taxon>
        <taxon>Rhodobacter</taxon>
    </lineage>
</organism>
<evidence type="ECO:0000313" key="4">
    <source>
        <dbReference type="Proteomes" id="UP001515660"/>
    </source>
</evidence>
<evidence type="ECO:0000313" key="3">
    <source>
        <dbReference type="EMBL" id="NHB75307.1"/>
    </source>
</evidence>
<reference evidence="3 4" key="1">
    <citation type="journal article" date="2022" name="Microorganisms">
        <title>Genome Sequence and Characterization of a Xanthorhodopsin-Containing, Aerobic Anoxygenic Phototrophic Rhodobacter Species, Isolated from Mesophilic Conditions at Yellowstone National Park.</title>
        <authorList>
            <person name="Kyndt J.A."/>
            <person name="Robertson S."/>
            <person name="Shoffstall I.B."/>
            <person name="Ramaley R.F."/>
            <person name="Meyer T.E."/>
        </authorList>
    </citation>
    <scope>NUCLEOTIDE SEQUENCE [LARGE SCALE GENOMIC DNA]</scope>
    <source>
        <strain evidence="3 4">M37P</strain>
    </source>
</reference>
<feature type="signal peptide" evidence="1">
    <location>
        <begin position="1"/>
        <end position="17"/>
    </location>
</feature>
<name>A0ABX0G2X7_9RHOB</name>
<sequence>MLKVAATLALIASPALATTQDDVLQAQLRSGWQTENGSHMAALDLTLAPGWKTYWRSPGDAGIPPSFDWSGSDNVQSVRIHWPAPAVFNLNGMQTIGYSDRLVLPVEVTPSDPARPVRLRVRMDLGVCDEICLPASVDLGADLAAPGAPDANIRTALSQRAATAQEAGVTRVSCSIDPIRDGLRLTARLTLPDPGLPEVVAFETANREIWVAEAVTERRGGELISITELVPPHGAPFALDRSGITMTILAANGAVEVKGCPAP</sequence>
<feature type="chain" id="PRO_5045066867" description="Thiol:disulfide interchange protein DsbD N-terminal domain-containing protein" evidence="1">
    <location>
        <begin position="18"/>
        <end position="263"/>
    </location>
</feature>
<gene>
    <name evidence="3" type="ORF">G8O29_00950</name>
</gene>
<evidence type="ECO:0000259" key="2">
    <source>
        <dbReference type="Pfam" id="PF11412"/>
    </source>
</evidence>
<protein>
    <recommendedName>
        <fullName evidence="2">Thiol:disulfide interchange protein DsbD N-terminal domain-containing protein</fullName>
    </recommendedName>
</protein>
<proteinExistence type="predicted"/>